<evidence type="ECO:0008006" key="4">
    <source>
        <dbReference type="Google" id="ProtNLM"/>
    </source>
</evidence>
<evidence type="ECO:0000256" key="1">
    <source>
        <dbReference type="SAM" id="Phobius"/>
    </source>
</evidence>
<feature type="transmembrane region" description="Helical" evidence="1">
    <location>
        <begin position="12"/>
        <end position="32"/>
    </location>
</feature>
<feature type="transmembrane region" description="Helical" evidence="1">
    <location>
        <begin position="400"/>
        <end position="418"/>
    </location>
</feature>
<accession>A0A0P6Y6R8</accession>
<keyword evidence="1" id="KW-1133">Transmembrane helix</keyword>
<gene>
    <name evidence="2" type="ORF">SE16_06595</name>
</gene>
<feature type="transmembrane region" description="Helical" evidence="1">
    <location>
        <begin position="289"/>
        <end position="315"/>
    </location>
</feature>
<name>A0A0P6Y6R8_9CHLR</name>
<feature type="transmembrane region" description="Helical" evidence="1">
    <location>
        <begin position="193"/>
        <end position="211"/>
    </location>
</feature>
<dbReference type="AlphaFoldDB" id="A0A0P6Y6R8"/>
<dbReference type="Pfam" id="PF09586">
    <property type="entry name" value="YfhO"/>
    <property type="match status" value="1"/>
</dbReference>
<reference evidence="2 3" key="1">
    <citation type="submission" date="2015-07" db="EMBL/GenBank/DDBJ databases">
        <title>Whole genome sequence of Ardenticatena maritima DSM 23922.</title>
        <authorList>
            <person name="Hemp J."/>
            <person name="Ward L.M."/>
            <person name="Pace L.A."/>
            <person name="Fischer W.W."/>
        </authorList>
    </citation>
    <scope>NUCLEOTIDE SEQUENCE [LARGE SCALE GENOMIC DNA]</scope>
    <source>
        <strain evidence="2 3">110S</strain>
    </source>
</reference>
<dbReference type="PANTHER" id="PTHR38454">
    <property type="entry name" value="INTEGRAL MEMBRANE PROTEIN-RELATED"/>
    <property type="match status" value="1"/>
</dbReference>
<comment type="caution">
    <text evidence="2">The sequence shown here is derived from an EMBL/GenBank/DDBJ whole genome shotgun (WGS) entry which is preliminary data.</text>
</comment>
<dbReference type="EMBL" id="LGKN01000004">
    <property type="protein sequence ID" value="KPL88461.1"/>
    <property type="molecule type" value="Genomic_DNA"/>
</dbReference>
<dbReference type="PANTHER" id="PTHR38454:SF1">
    <property type="entry name" value="INTEGRAL MEMBRANE PROTEIN"/>
    <property type="match status" value="1"/>
</dbReference>
<organism evidence="2 3">
    <name type="scientific">Ardenticatena maritima</name>
    <dbReference type="NCBI Taxonomy" id="872965"/>
    <lineage>
        <taxon>Bacteria</taxon>
        <taxon>Bacillati</taxon>
        <taxon>Chloroflexota</taxon>
        <taxon>Ardenticatenia</taxon>
        <taxon>Ardenticatenales</taxon>
        <taxon>Ardenticatenaceae</taxon>
        <taxon>Ardenticatena</taxon>
    </lineage>
</organism>
<evidence type="ECO:0000313" key="2">
    <source>
        <dbReference type="EMBL" id="KPL88461.1"/>
    </source>
</evidence>
<dbReference type="Proteomes" id="UP000050502">
    <property type="component" value="Unassembled WGS sequence"/>
</dbReference>
<sequence>MNAKQVKRFQQIVNKDGGIVIGLALLVALFFWRVWAPNAADRRIFPIGDFTHQYWPLRAFAARELAAGRLPFWNPHIWGGQPGLADPQMAALYPPAVLNALLHGGSLPLIALEWEVIAHVAWATIGMYILARAVLQTKTRLPAIGAALAFGLGGYLTGFPVQQVAIMETIAWTPWWLWTLRRAALSQQRRERIRFALLAAAVFALALLAGHPQSALYMAYLGFAYTLFCLWHAPVRTWSHRLLTLVLPFALGIALAAVQLLPTLDFIARSERQQLDFQFVSPGLNWHDVIFLFVPNADIGTPLYLGPIVLVLLVAALKSRHASLEKWFWLSVGLLSLLLAFGGTGAFYAIAYLLLPGWNAVRNQERALLMFSVAQALLVGWGLLALMTPTNTVRATAARLSAGVAAVGWVLVFALMALESPLTNGILMLALFGSLAWLIVAFAEEAPHPLVPASLLTVVLAFNLMSVNQRYHQGPPPETIWPERTLYNVIAETAGHHRVNDASLLPPEGNAGMLYGYEALGGNNPLRLERTRRFLNAIDSWYEWKLLAVQYVVSQDPNLDPNAFSRLYEEEGFFLWEVREPRPRAWSVATLVQMTDDDAIADRVDDRDFDAYTTAIVEVSPPPVEGTATVNVLDQRTGFLQVGVQASAPTFVVLAEIADPGWHATLDGQPVEWLRTDGFIIGVPVPPGEHTLTLTYRPPRWLLGLGVSSVAWLLWCGGLFWAWRSHRREEAHAA</sequence>
<feature type="transmembrane region" description="Helical" evidence="1">
    <location>
        <begin position="701"/>
        <end position="723"/>
    </location>
</feature>
<feature type="transmembrane region" description="Helical" evidence="1">
    <location>
        <begin position="424"/>
        <end position="443"/>
    </location>
</feature>
<feature type="transmembrane region" description="Helical" evidence="1">
    <location>
        <begin position="116"/>
        <end position="134"/>
    </location>
</feature>
<keyword evidence="1" id="KW-0812">Transmembrane</keyword>
<feature type="transmembrane region" description="Helical" evidence="1">
    <location>
        <begin position="327"/>
        <end position="355"/>
    </location>
</feature>
<feature type="transmembrane region" description="Helical" evidence="1">
    <location>
        <begin position="164"/>
        <end position="181"/>
    </location>
</feature>
<feature type="transmembrane region" description="Helical" evidence="1">
    <location>
        <begin position="141"/>
        <end position="158"/>
    </location>
</feature>
<proteinExistence type="predicted"/>
<feature type="transmembrane region" description="Helical" evidence="1">
    <location>
        <begin position="367"/>
        <end position="388"/>
    </location>
</feature>
<feature type="transmembrane region" description="Helical" evidence="1">
    <location>
        <begin position="217"/>
        <end position="235"/>
    </location>
</feature>
<evidence type="ECO:0000313" key="3">
    <source>
        <dbReference type="Proteomes" id="UP000050502"/>
    </source>
</evidence>
<protein>
    <recommendedName>
        <fullName evidence="4">Membrane protein YfhO</fullName>
    </recommendedName>
</protein>
<dbReference type="InterPro" id="IPR018580">
    <property type="entry name" value="Uncharacterised_YfhO"/>
</dbReference>
<feature type="transmembrane region" description="Helical" evidence="1">
    <location>
        <begin position="450"/>
        <end position="467"/>
    </location>
</feature>
<dbReference type="RefSeq" id="WP_060687387.1">
    <property type="nucleotide sequence ID" value="NZ_LGKN01000004.1"/>
</dbReference>
<keyword evidence="1" id="KW-0472">Membrane</keyword>
<feature type="transmembrane region" description="Helical" evidence="1">
    <location>
        <begin position="242"/>
        <end position="261"/>
    </location>
</feature>